<evidence type="ECO:0000313" key="2">
    <source>
        <dbReference type="EMBL" id="GAA4839600.1"/>
    </source>
</evidence>
<dbReference type="EMBL" id="BAABIS010000001">
    <property type="protein sequence ID" value="GAA4839600.1"/>
    <property type="molecule type" value="Genomic_DNA"/>
</dbReference>
<dbReference type="InterPro" id="IPR007295">
    <property type="entry name" value="DUF402"/>
</dbReference>
<dbReference type="Gene3D" id="2.40.380.10">
    <property type="entry name" value="FomD-like"/>
    <property type="match status" value="1"/>
</dbReference>
<gene>
    <name evidence="2" type="ORF">GCM10023235_13730</name>
</gene>
<dbReference type="Proteomes" id="UP001501752">
    <property type="component" value="Unassembled WGS sequence"/>
</dbReference>
<comment type="caution">
    <text evidence="2">The sequence shown here is derived from an EMBL/GenBank/DDBJ whole genome shotgun (WGS) entry which is preliminary data.</text>
</comment>
<keyword evidence="3" id="KW-1185">Reference proteome</keyword>
<organism evidence="2 3">
    <name type="scientific">Kitasatospora terrestris</name>
    <dbReference type="NCBI Taxonomy" id="258051"/>
    <lineage>
        <taxon>Bacteria</taxon>
        <taxon>Bacillati</taxon>
        <taxon>Actinomycetota</taxon>
        <taxon>Actinomycetes</taxon>
        <taxon>Kitasatosporales</taxon>
        <taxon>Streptomycetaceae</taxon>
        <taxon>Kitasatospora</taxon>
    </lineage>
</organism>
<evidence type="ECO:0000259" key="1">
    <source>
        <dbReference type="Pfam" id="PF04167"/>
    </source>
</evidence>
<dbReference type="Pfam" id="PF04167">
    <property type="entry name" value="DUF402"/>
    <property type="match status" value="1"/>
</dbReference>
<dbReference type="InterPro" id="IPR035930">
    <property type="entry name" value="FomD-like_sf"/>
</dbReference>
<reference evidence="3" key="1">
    <citation type="journal article" date="2019" name="Int. J. Syst. Evol. Microbiol.">
        <title>The Global Catalogue of Microorganisms (GCM) 10K type strain sequencing project: providing services to taxonomists for standard genome sequencing and annotation.</title>
        <authorList>
            <consortium name="The Broad Institute Genomics Platform"/>
            <consortium name="The Broad Institute Genome Sequencing Center for Infectious Disease"/>
            <person name="Wu L."/>
            <person name="Ma J."/>
        </authorList>
    </citation>
    <scope>NUCLEOTIDE SEQUENCE [LARGE SCALE GENOMIC DNA]</scope>
    <source>
        <strain evidence="3">JCM 13006</strain>
    </source>
</reference>
<sequence>MCTVAPDEHVTVIRDGRLTAAGIRRGSVVAYTWGFHADGIDHVQRTFVLLDEHLQIDQPVIFPPEQRGWWYCDLIGVEWGGVGSGVVETRDMWIDVVVGPPDQPYRLLDLDEYALALADGRLTPAEAARGLTRVQRFLDRRLNRRHGVSRTWPAFPPPEVEDLLTVDLPQDWELRA</sequence>
<evidence type="ECO:0000313" key="3">
    <source>
        <dbReference type="Proteomes" id="UP001501752"/>
    </source>
</evidence>
<accession>A0ABP9DGJ1</accession>
<protein>
    <recommendedName>
        <fullName evidence="1">DUF402 domain-containing protein</fullName>
    </recommendedName>
</protein>
<proteinExistence type="predicted"/>
<dbReference type="SUPFAM" id="SSF159234">
    <property type="entry name" value="FomD-like"/>
    <property type="match status" value="1"/>
</dbReference>
<name>A0ABP9DGJ1_9ACTN</name>
<feature type="domain" description="DUF402" evidence="1">
    <location>
        <begin position="65"/>
        <end position="140"/>
    </location>
</feature>